<evidence type="ECO:0000256" key="1">
    <source>
        <dbReference type="SAM" id="SignalP"/>
    </source>
</evidence>
<proteinExistence type="predicted"/>
<comment type="caution">
    <text evidence="3">The sequence shown here is derived from an EMBL/GenBank/DDBJ whole genome shotgun (WGS) entry which is preliminary data.</text>
</comment>
<reference evidence="3 4" key="1">
    <citation type="submission" date="2019-01" db="EMBL/GenBank/DDBJ databases">
        <title>Lacibacter sp. strain TTM-7.</title>
        <authorList>
            <person name="Chen W.-M."/>
        </authorList>
    </citation>
    <scope>NUCLEOTIDE SEQUENCE [LARGE SCALE GENOMIC DNA]</scope>
    <source>
        <strain evidence="3 4">TTM-7</strain>
    </source>
</reference>
<dbReference type="Proteomes" id="UP000290204">
    <property type="component" value="Unassembled WGS sequence"/>
</dbReference>
<feature type="domain" description="VWFA" evidence="2">
    <location>
        <begin position="45"/>
        <end position="229"/>
    </location>
</feature>
<dbReference type="AlphaFoldDB" id="A0A4Q1CH95"/>
<feature type="chain" id="PRO_5020220530" evidence="1">
    <location>
        <begin position="24"/>
        <end position="391"/>
    </location>
</feature>
<dbReference type="SMART" id="SM00327">
    <property type="entry name" value="VWA"/>
    <property type="match status" value="1"/>
</dbReference>
<accession>A0A4Q1CH95</accession>
<dbReference type="InterPro" id="IPR002035">
    <property type="entry name" value="VWF_A"/>
</dbReference>
<name>A0A4Q1CH95_9BACT</name>
<evidence type="ECO:0000313" key="3">
    <source>
        <dbReference type="EMBL" id="RXK59686.1"/>
    </source>
</evidence>
<dbReference type="RefSeq" id="WP_129131059.1">
    <property type="nucleotide sequence ID" value="NZ_SDHW01000003.1"/>
</dbReference>
<dbReference type="EMBL" id="SDHW01000003">
    <property type="protein sequence ID" value="RXK59686.1"/>
    <property type="molecule type" value="Genomic_DNA"/>
</dbReference>
<gene>
    <name evidence="3" type="ORF">ESA94_11510</name>
</gene>
<evidence type="ECO:0000259" key="2">
    <source>
        <dbReference type="SMART" id="SM00327"/>
    </source>
</evidence>
<evidence type="ECO:0000313" key="4">
    <source>
        <dbReference type="Proteomes" id="UP000290204"/>
    </source>
</evidence>
<sequence length="391" mass="43698">MQNNRKPLLAAVTVFAAIILASAFNKPGERTQQLASAPHPTTDQKIQVAILLDVSNSMDGLIDQAKAQLWTMVNTLGGVHCENKANPKIEIALYEYGTPRNDVKKGYIRQINNFITDLDSLSENLFALTTNGGDEYCGHVIYSSINELKWDANPNSYKVIFIAGNESFRQGNVSFTQACTAAKGKGVIVNTIYCGDRQTGIREYWNLMGECGNGSFCNINQDHKIEDIATPYDDEITKLNEKLNTTYITYGARGEEFYQKQQKMDAANAAMSKKAAMKRAEAKSNGAMYNNSGWDLVDRVGDNEAEIEKIDKKTLPDSLQHKSTAELKVIVQQKKKERAAIQTKIIALNQQRQQYINDQKNKTGGATVSTMETEVERIIKEQVKRFKMNVK</sequence>
<dbReference type="InterPro" id="IPR036465">
    <property type="entry name" value="vWFA_dom_sf"/>
</dbReference>
<feature type="signal peptide" evidence="1">
    <location>
        <begin position="1"/>
        <end position="23"/>
    </location>
</feature>
<keyword evidence="1" id="KW-0732">Signal</keyword>
<dbReference type="SUPFAM" id="SSF53300">
    <property type="entry name" value="vWA-like"/>
    <property type="match status" value="1"/>
</dbReference>
<protein>
    <submittedName>
        <fullName evidence="3">VWA domain-containing protein</fullName>
    </submittedName>
</protein>
<organism evidence="3 4">
    <name type="scientific">Lacibacter luteus</name>
    <dbReference type="NCBI Taxonomy" id="2508719"/>
    <lineage>
        <taxon>Bacteria</taxon>
        <taxon>Pseudomonadati</taxon>
        <taxon>Bacteroidota</taxon>
        <taxon>Chitinophagia</taxon>
        <taxon>Chitinophagales</taxon>
        <taxon>Chitinophagaceae</taxon>
        <taxon>Lacibacter</taxon>
    </lineage>
</organism>
<dbReference type="CDD" id="cd00198">
    <property type="entry name" value="vWFA"/>
    <property type="match status" value="1"/>
</dbReference>
<keyword evidence="4" id="KW-1185">Reference proteome</keyword>
<dbReference type="Gene3D" id="3.40.50.410">
    <property type="entry name" value="von Willebrand factor, type A domain"/>
    <property type="match status" value="1"/>
</dbReference>
<dbReference type="OrthoDB" id="5827268at2"/>